<organism evidence="6 7">
    <name type="scientific">Sulfobacillus acidophilus</name>
    <dbReference type="NCBI Taxonomy" id="53633"/>
    <lineage>
        <taxon>Bacteria</taxon>
        <taxon>Bacillati</taxon>
        <taxon>Bacillota</taxon>
        <taxon>Clostridia</taxon>
        <taxon>Eubacteriales</taxon>
        <taxon>Clostridiales Family XVII. Incertae Sedis</taxon>
        <taxon>Sulfobacillus</taxon>
    </lineage>
</organism>
<dbReference type="GO" id="GO:0046872">
    <property type="term" value="F:metal ion binding"/>
    <property type="evidence" value="ECO:0007669"/>
    <property type="project" value="UniProtKB-KW"/>
</dbReference>
<keyword evidence="2" id="KW-0408">Iron</keyword>
<dbReference type="InterPro" id="IPR011051">
    <property type="entry name" value="RmlC_Cupin_sf"/>
</dbReference>
<evidence type="ECO:0000259" key="5">
    <source>
        <dbReference type="Pfam" id="PF05726"/>
    </source>
</evidence>
<sequence length="331" mass="35412">MPAITPEQWTTLQRVAEPPPGVADRPVERISTAPSLLEGAGFPVRRPWPSQQIGFREADPFLLLDHMGAVEYAPGEAKGAPWHPHRGFETVTYIMDGAFEHHDSQGGGGYISNGDTQWMTAGAGILHDEMPPEALVRTGGLFHGIQLWVNLPQRLKWTPPRYQSLEAAQVTLVASERGDALLRIIAGELAGYSGPGVTWTPITVIHASLEPDARLCIPWPENFNALAYVLSGSGSVGTTNVLVREGQGVAFGPGASLTVTASSSPSGPNPRLEVLLMGGVPIREPIASYGPFVMNTHADIVQAFEDYQSGRMGTIPAQYLSPNDGDAPSHT</sequence>
<feature type="domain" description="Pirin N-terminal" evidence="4">
    <location>
        <begin position="52"/>
        <end position="149"/>
    </location>
</feature>
<comment type="cofactor">
    <cofactor evidence="2">
        <name>Fe cation</name>
        <dbReference type="ChEBI" id="CHEBI:24875"/>
    </cofactor>
    <text evidence="2">Binds 1 Fe cation per subunit.</text>
</comment>
<feature type="binding site" evidence="2">
    <location>
        <position position="129"/>
    </location>
    <ligand>
        <name>Fe cation</name>
        <dbReference type="ChEBI" id="CHEBI:24875"/>
    </ligand>
</feature>
<dbReference type="InterPro" id="IPR003829">
    <property type="entry name" value="Pirin_N_dom"/>
</dbReference>
<dbReference type="CDD" id="cd02909">
    <property type="entry name" value="cupin_pirin_N"/>
    <property type="match status" value="1"/>
</dbReference>
<reference evidence="6 7" key="1">
    <citation type="journal article" date="2014" name="BMC Genomics">
        <title>Comparison of environmental and isolate Sulfobacillus genomes reveals diverse carbon, sulfur, nitrogen, and hydrogen metabolisms.</title>
        <authorList>
            <person name="Justice N.B."/>
            <person name="Norman A."/>
            <person name="Brown C.T."/>
            <person name="Singh A."/>
            <person name="Thomas B.C."/>
            <person name="Banfield J.F."/>
        </authorList>
    </citation>
    <scope>NUCLEOTIDE SEQUENCE [LARGE SCALE GENOMIC DNA]</scope>
    <source>
        <strain evidence="6">AMDSBA3</strain>
    </source>
</reference>
<comment type="caution">
    <text evidence="6">The sequence shown here is derived from an EMBL/GenBank/DDBJ whole genome shotgun (WGS) entry which is preliminary data.</text>
</comment>
<dbReference type="SUPFAM" id="SSF51182">
    <property type="entry name" value="RmlC-like cupins"/>
    <property type="match status" value="1"/>
</dbReference>
<feature type="domain" description="Pirin C-terminal" evidence="5">
    <location>
        <begin position="205"/>
        <end position="313"/>
    </location>
</feature>
<dbReference type="CDD" id="cd02247">
    <property type="entry name" value="cupin_pirin_C"/>
    <property type="match status" value="1"/>
</dbReference>
<evidence type="ECO:0000256" key="1">
    <source>
        <dbReference type="ARBA" id="ARBA00008416"/>
    </source>
</evidence>
<protein>
    <submittedName>
        <fullName evidence="6">Pirin family protein</fullName>
    </submittedName>
</protein>
<evidence type="ECO:0000256" key="2">
    <source>
        <dbReference type="PIRSR" id="PIRSR006232-1"/>
    </source>
</evidence>
<proteinExistence type="inferred from homology"/>
<dbReference type="PANTHER" id="PTHR13903">
    <property type="entry name" value="PIRIN-RELATED"/>
    <property type="match status" value="1"/>
</dbReference>
<accession>A0A2T2WD02</accession>
<dbReference type="InterPro" id="IPR014710">
    <property type="entry name" value="RmlC-like_jellyroll"/>
</dbReference>
<evidence type="ECO:0000313" key="6">
    <source>
        <dbReference type="EMBL" id="PSR20106.1"/>
    </source>
</evidence>
<evidence type="ECO:0000256" key="3">
    <source>
        <dbReference type="RuleBase" id="RU003457"/>
    </source>
</evidence>
<dbReference type="PIRSF" id="PIRSF006232">
    <property type="entry name" value="Pirin"/>
    <property type="match status" value="1"/>
</dbReference>
<evidence type="ECO:0000259" key="4">
    <source>
        <dbReference type="Pfam" id="PF02678"/>
    </source>
</evidence>
<comment type="similarity">
    <text evidence="1 3">Belongs to the pirin family.</text>
</comment>
<feature type="binding site" evidence="2">
    <location>
        <position position="83"/>
    </location>
    <ligand>
        <name>Fe cation</name>
        <dbReference type="ChEBI" id="CHEBI:24875"/>
    </ligand>
</feature>
<dbReference type="InterPro" id="IPR008778">
    <property type="entry name" value="Pirin_C_dom"/>
</dbReference>
<dbReference type="Pfam" id="PF05726">
    <property type="entry name" value="Pirin_C"/>
    <property type="match status" value="1"/>
</dbReference>
<dbReference type="EMBL" id="PXYV01000086">
    <property type="protein sequence ID" value="PSR20106.1"/>
    <property type="molecule type" value="Genomic_DNA"/>
</dbReference>
<dbReference type="Proteomes" id="UP000241848">
    <property type="component" value="Unassembled WGS sequence"/>
</dbReference>
<dbReference type="Pfam" id="PF02678">
    <property type="entry name" value="Pirin"/>
    <property type="match status" value="1"/>
</dbReference>
<dbReference type="PANTHER" id="PTHR13903:SF8">
    <property type="entry name" value="PIRIN"/>
    <property type="match status" value="1"/>
</dbReference>
<feature type="binding site" evidence="2">
    <location>
        <position position="85"/>
    </location>
    <ligand>
        <name>Fe cation</name>
        <dbReference type="ChEBI" id="CHEBI:24875"/>
    </ligand>
</feature>
<name>A0A2T2WD02_9FIRM</name>
<evidence type="ECO:0000313" key="7">
    <source>
        <dbReference type="Proteomes" id="UP000241848"/>
    </source>
</evidence>
<dbReference type="InterPro" id="IPR012093">
    <property type="entry name" value="Pirin"/>
</dbReference>
<gene>
    <name evidence="6" type="ORF">C7B45_16515</name>
</gene>
<dbReference type="Gene3D" id="2.60.120.10">
    <property type="entry name" value="Jelly Rolls"/>
    <property type="match status" value="2"/>
</dbReference>
<dbReference type="AlphaFoldDB" id="A0A2T2WD02"/>
<feature type="binding site" evidence="2">
    <location>
        <position position="127"/>
    </location>
    <ligand>
        <name>Fe cation</name>
        <dbReference type="ChEBI" id="CHEBI:24875"/>
    </ligand>
</feature>
<keyword evidence="2" id="KW-0479">Metal-binding</keyword>